<dbReference type="AlphaFoldDB" id="A0A4R5B8C8"/>
<dbReference type="PANTHER" id="PTHR33938:SF15">
    <property type="entry name" value="FERULOYL ESTERASE B-RELATED"/>
    <property type="match status" value="1"/>
</dbReference>
<keyword evidence="2" id="KW-0719">Serine esterase</keyword>
<keyword evidence="10" id="KW-1185">Reference proteome</keyword>
<feature type="signal peptide" evidence="8">
    <location>
        <begin position="1"/>
        <end position="33"/>
    </location>
</feature>
<reference evidence="9 10" key="1">
    <citation type="submission" date="2019-03" db="EMBL/GenBank/DDBJ databases">
        <title>Draft genome sequences of novel Actinobacteria.</title>
        <authorList>
            <person name="Sahin N."/>
            <person name="Ay H."/>
            <person name="Saygin H."/>
        </authorList>
    </citation>
    <scope>NUCLEOTIDE SEQUENCE [LARGE SCALE GENOMIC DNA]</scope>
    <source>
        <strain evidence="9 10">H3C3</strain>
    </source>
</reference>
<sequence length="525" mass="55251">MRPLLRRATPTLALVTALLLAVALLPGPGATGAAKTGVLDGSRSAATAREPGACEKLLSAPVEQLKGAPTRVETAAVVAAKGDLPEYCRVTGYVAPHQIRFELRLPTGSWNGGYYQTGCGGLCGNVPIEGCGTALGRGFAVAAENTGHTADSQDALWAYGDKAAKAAFGYLSPHVVSVAGKALTKIYYGRAARHAVFEGCSNGGRQGIEVASRHPEDFDGVIARDPVLHAPQVGMFYIWVTKVNRRAGGGTILPAQKLPLIHKAVVAACGGADGVIADPFRCGWDPGRIQCKPGQGSATCLTAAQVDVVRKFYAGPSDSHGRALYPVDGKLRGLPVGALQRGSELEWANPALDLISAAPGKKAVAEIFAGGFYRYLLFAKDKGPTANYLDFDFDRDPGLLDNTYFGTGSRDLRAFHRAGGRLLLIQDLADQAVPPTSTTTYYDESVAANGGGRAADSWMRLFTVPGTPHCDLVSSAPGVIDALTAMTQWITRGQAPATLTAQQFDSAGHVTGRRTLTPYRSTHHR</sequence>
<dbReference type="GO" id="GO:0046872">
    <property type="term" value="F:metal ion binding"/>
    <property type="evidence" value="ECO:0007669"/>
    <property type="project" value="UniProtKB-KW"/>
</dbReference>
<keyword evidence="4 8" id="KW-0732">Signal</keyword>
<dbReference type="Proteomes" id="UP000294513">
    <property type="component" value="Unassembled WGS sequence"/>
</dbReference>
<evidence type="ECO:0000313" key="10">
    <source>
        <dbReference type="Proteomes" id="UP000294513"/>
    </source>
</evidence>
<dbReference type="EMBL" id="SMKU01000134">
    <property type="protein sequence ID" value="TDD81675.1"/>
    <property type="molecule type" value="Genomic_DNA"/>
</dbReference>
<keyword evidence="3" id="KW-0479">Metal-binding</keyword>
<comment type="similarity">
    <text evidence="1">Belongs to the tannase family.</text>
</comment>
<evidence type="ECO:0000256" key="1">
    <source>
        <dbReference type="ARBA" id="ARBA00006249"/>
    </source>
</evidence>
<dbReference type="Pfam" id="PF07519">
    <property type="entry name" value="Tannase"/>
    <property type="match status" value="1"/>
</dbReference>
<name>A0A4R5B8C8_9ACTN</name>
<feature type="chain" id="PRO_5020319969" evidence="8">
    <location>
        <begin position="34"/>
        <end position="525"/>
    </location>
</feature>
<evidence type="ECO:0000256" key="7">
    <source>
        <dbReference type="ARBA" id="ARBA00023157"/>
    </source>
</evidence>
<keyword evidence="7" id="KW-1015">Disulfide bond</keyword>
<evidence type="ECO:0000256" key="3">
    <source>
        <dbReference type="ARBA" id="ARBA00022723"/>
    </source>
</evidence>
<proteinExistence type="inferred from homology"/>
<comment type="caution">
    <text evidence="9">The sequence shown here is derived from an EMBL/GenBank/DDBJ whole genome shotgun (WGS) entry which is preliminary data.</text>
</comment>
<evidence type="ECO:0000256" key="4">
    <source>
        <dbReference type="ARBA" id="ARBA00022729"/>
    </source>
</evidence>
<dbReference type="InterPro" id="IPR011118">
    <property type="entry name" value="Tannase/feruloyl_esterase"/>
</dbReference>
<dbReference type="PANTHER" id="PTHR33938">
    <property type="entry name" value="FERULOYL ESTERASE B-RELATED"/>
    <property type="match status" value="1"/>
</dbReference>
<dbReference type="SUPFAM" id="SSF53474">
    <property type="entry name" value="alpha/beta-Hydrolases"/>
    <property type="match status" value="1"/>
</dbReference>
<evidence type="ECO:0000256" key="2">
    <source>
        <dbReference type="ARBA" id="ARBA00022487"/>
    </source>
</evidence>
<dbReference type="InterPro" id="IPR029058">
    <property type="entry name" value="AB_hydrolase_fold"/>
</dbReference>
<dbReference type="GO" id="GO:0052689">
    <property type="term" value="F:carboxylic ester hydrolase activity"/>
    <property type="evidence" value="ECO:0007669"/>
    <property type="project" value="UniProtKB-KW"/>
</dbReference>
<keyword evidence="6" id="KW-0106">Calcium</keyword>
<evidence type="ECO:0000256" key="5">
    <source>
        <dbReference type="ARBA" id="ARBA00022801"/>
    </source>
</evidence>
<dbReference type="RefSeq" id="WP_131896856.1">
    <property type="nucleotide sequence ID" value="NZ_SMKU01000134.1"/>
</dbReference>
<organism evidence="9 10">
    <name type="scientific">Actinomadura rubrisoli</name>
    <dbReference type="NCBI Taxonomy" id="2530368"/>
    <lineage>
        <taxon>Bacteria</taxon>
        <taxon>Bacillati</taxon>
        <taxon>Actinomycetota</taxon>
        <taxon>Actinomycetes</taxon>
        <taxon>Streptosporangiales</taxon>
        <taxon>Thermomonosporaceae</taxon>
        <taxon>Actinomadura</taxon>
    </lineage>
</organism>
<gene>
    <name evidence="9" type="ORF">E1298_23795</name>
</gene>
<evidence type="ECO:0000256" key="6">
    <source>
        <dbReference type="ARBA" id="ARBA00022837"/>
    </source>
</evidence>
<keyword evidence="5 9" id="KW-0378">Hydrolase</keyword>
<protein>
    <submittedName>
        <fullName evidence="9">Tannase/feruloyl esterase family alpha/beta hydrolase</fullName>
    </submittedName>
</protein>
<evidence type="ECO:0000313" key="9">
    <source>
        <dbReference type="EMBL" id="TDD81675.1"/>
    </source>
</evidence>
<accession>A0A4R5B8C8</accession>
<evidence type="ECO:0000256" key="8">
    <source>
        <dbReference type="SAM" id="SignalP"/>
    </source>
</evidence>
<dbReference type="OrthoDB" id="176867at2"/>